<proteinExistence type="predicted"/>
<evidence type="ECO:0000313" key="1">
    <source>
        <dbReference type="EMBL" id="KAJ8010532.1"/>
    </source>
</evidence>
<name>A0ACC2H3P1_DALPE</name>
<gene>
    <name evidence="1" type="ORF">DPEC_G00076060</name>
</gene>
<protein>
    <submittedName>
        <fullName evidence="1">Uncharacterized protein</fullName>
    </submittedName>
</protein>
<dbReference type="Proteomes" id="UP001157502">
    <property type="component" value="Chromosome 6"/>
</dbReference>
<reference evidence="1" key="1">
    <citation type="submission" date="2021-05" db="EMBL/GenBank/DDBJ databases">
        <authorList>
            <person name="Pan Q."/>
            <person name="Jouanno E."/>
            <person name="Zahm M."/>
            <person name="Klopp C."/>
            <person name="Cabau C."/>
            <person name="Louis A."/>
            <person name="Berthelot C."/>
            <person name="Parey E."/>
            <person name="Roest Crollius H."/>
            <person name="Montfort J."/>
            <person name="Robinson-Rechavi M."/>
            <person name="Bouchez O."/>
            <person name="Lampietro C."/>
            <person name="Lopez Roques C."/>
            <person name="Donnadieu C."/>
            <person name="Postlethwait J."/>
            <person name="Bobe J."/>
            <person name="Dillon D."/>
            <person name="Chandos A."/>
            <person name="von Hippel F."/>
            <person name="Guiguen Y."/>
        </authorList>
    </citation>
    <scope>NUCLEOTIDE SEQUENCE</scope>
    <source>
        <strain evidence="1">YG-Jan2019</strain>
    </source>
</reference>
<dbReference type="EMBL" id="CM055733">
    <property type="protein sequence ID" value="KAJ8010532.1"/>
    <property type="molecule type" value="Genomic_DNA"/>
</dbReference>
<accession>A0ACC2H3P1</accession>
<keyword evidence="2" id="KW-1185">Reference proteome</keyword>
<organism evidence="1 2">
    <name type="scientific">Dallia pectoralis</name>
    <name type="common">Alaska blackfish</name>
    <dbReference type="NCBI Taxonomy" id="75939"/>
    <lineage>
        <taxon>Eukaryota</taxon>
        <taxon>Metazoa</taxon>
        <taxon>Chordata</taxon>
        <taxon>Craniata</taxon>
        <taxon>Vertebrata</taxon>
        <taxon>Euteleostomi</taxon>
        <taxon>Actinopterygii</taxon>
        <taxon>Neopterygii</taxon>
        <taxon>Teleostei</taxon>
        <taxon>Protacanthopterygii</taxon>
        <taxon>Esociformes</taxon>
        <taxon>Umbridae</taxon>
        <taxon>Dallia</taxon>
    </lineage>
</organism>
<sequence length="110" mass="12550">MADRTRKRLVWDIRKDLITLPADELFRIAKVIGPIRGKDLAELDMEDSEVCFEYINAFMLSKSLLETEDQGRQDCTHCFICGEDGHQAVGCLSRPQRQGNGNRPLQRGNQ</sequence>
<evidence type="ECO:0000313" key="2">
    <source>
        <dbReference type="Proteomes" id="UP001157502"/>
    </source>
</evidence>
<comment type="caution">
    <text evidence="1">The sequence shown here is derived from an EMBL/GenBank/DDBJ whole genome shotgun (WGS) entry which is preliminary data.</text>
</comment>